<dbReference type="EMBL" id="CP016428">
    <property type="protein sequence ID" value="ANW00686.1"/>
    <property type="molecule type" value="Genomic_DNA"/>
</dbReference>
<sequence>MGIFDIFTGDSAGEAAHQNRLMLAQNKREGTDILRQGEASSLASLDKAGGYYAPLASKYGAATTLGLDALNVNGPEGAARARAAFQASPGYDWMVDQSLEGIARKANALGVSAGGNTLAALSDRAGNLANQEYGSWLDRLQGYVSPEMAAVSGQAGAEAGKVPVYQGTASSIANLGTNTANAVANQNTQQANAEMQGSANLWGLGLNLAKLGASAFSGGTSLLGGK</sequence>
<dbReference type="STRING" id="1274631.LMTR13_11405"/>
<keyword evidence="2" id="KW-1185">Reference proteome</keyword>
<dbReference type="RefSeq" id="WP_065727962.1">
    <property type="nucleotide sequence ID" value="NZ_CP016428.1"/>
</dbReference>
<organism evidence="1 2">
    <name type="scientific">Bradyrhizobium icense</name>
    <dbReference type="NCBI Taxonomy" id="1274631"/>
    <lineage>
        <taxon>Bacteria</taxon>
        <taxon>Pseudomonadati</taxon>
        <taxon>Pseudomonadota</taxon>
        <taxon>Alphaproteobacteria</taxon>
        <taxon>Hyphomicrobiales</taxon>
        <taxon>Nitrobacteraceae</taxon>
        <taxon>Bradyrhizobium</taxon>
    </lineage>
</organism>
<evidence type="ECO:0008006" key="3">
    <source>
        <dbReference type="Google" id="ProtNLM"/>
    </source>
</evidence>
<accession>A0A1B1UDD7</accession>
<reference evidence="1 2" key="1">
    <citation type="submission" date="2016-07" db="EMBL/GenBank/DDBJ databases">
        <title>Complete genome sequence of Bradyrhizobium icense LMTR 13T, a potential inoculant strain isolated from lima bean (Phaseolus lunatus) in Peru.</title>
        <authorList>
            <person name="Ormeno-Orrillo E."/>
            <person name="Duran D."/>
            <person name="Rogel M.A."/>
            <person name="Rey L."/>
            <person name="Imperial J."/>
            <person name="Ruiz-Argueso T."/>
            <person name="Martinez-Romero E."/>
        </authorList>
    </citation>
    <scope>NUCLEOTIDE SEQUENCE [LARGE SCALE GENOMIC DNA]</scope>
    <source>
        <strain evidence="1 2">LMTR 13</strain>
    </source>
</reference>
<dbReference type="KEGG" id="bic:LMTR13_11405"/>
<dbReference type="OrthoDB" id="8223265at2"/>
<evidence type="ECO:0000313" key="1">
    <source>
        <dbReference type="EMBL" id="ANW00686.1"/>
    </source>
</evidence>
<evidence type="ECO:0000313" key="2">
    <source>
        <dbReference type="Proteomes" id="UP000092839"/>
    </source>
</evidence>
<name>A0A1B1UDD7_9BRAD</name>
<proteinExistence type="predicted"/>
<gene>
    <name evidence="1" type="ORF">LMTR13_11405</name>
</gene>
<dbReference type="AlphaFoldDB" id="A0A1B1UDD7"/>
<protein>
    <recommendedName>
        <fullName evidence="3">Tail fiber domain-containing protein</fullName>
    </recommendedName>
</protein>
<dbReference type="Proteomes" id="UP000092839">
    <property type="component" value="Chromosome"/>
</dbReference>